<evidence type="ECO:0000256" key="7">
    <source>
        <dbReference type="ARBA" id="ARBA00023012"/>
    </source>
</evidence>
<name>A0ABQ0BEP9_9FIRM</name>
<protein>
    <recommendedName>
        <fullName evidence="3">histidine kinase</fullName>
        <ecNumber evidence="3">2.7.13.3</ecNumber>
    </recommendedName>
</protein>
<evidence type="ECO:0000313" key="11">
    <source>
        <dbReference type="Proteomes" id="UP001600943"/>
    </source>
</evidence>
<feature type="transmembrane region" description="Helical" evidence="8">
    <location>
        <begin position="12"/>
        <end position="35"/>
    </location>
</feature>
<dbReference type="Gene3D" id="1.10.287.130">
    <property type="match status" value="1"/>
</dbReference>
<dbReference type="InterPro" id="IPR003661">
    <property type="entry name" value="HisK_dim/P_dom"/>
</dbReference>
<comment type="caution">
    <text evidence="10">The sequence shown here is derived from an EMBL/GenBank/DDBJ whole genome shotgun (WGS) entry which is preliminary data.</text>
</comment>
<evidence type="ECO:0000256" key="1">
    <source>
        <dbReference type="ARBA" id="ARBA00000085"/>
    </source>
</evidence>
<dbReference type="InterPro" id="IPR036890">
    <property type="entry name" value="HATPase_C_sf"/>
</dbReference>
<evidence type="ECO:0000256" key="4">
    <source>
        <dbReference type="ARBA" id="ARBA00022553"/>
    </source>
</evidence>
<keyword evidence="8" id="KW-1133">Transmembrane helix</keyword>
<dbReference type="SMART" id="SM00388">
    <property type="entry name" value="HisKA"/>
    <property type="match status" value="1"/>
</dbReference>
<comment type="subcellular location">
    <subcellularLocation>
        <location evidence="2">Membrane</location>
    </subcellularLocation>
</comment>
<evidence type="ECO:0000259" key="9">
    <source>
        <dbReference type="PROSITE" id="PS50109"/>
    </source>
</evidence>
<dbReference type="Pfam" id="PF00512">
    <property type="entry name" value="HisKA"/>
    <property type="match status" value="1"/>
</dbReference>
<keyword evidence="6" id="KW-0418">Kinase</keyword>
<evidence type="ECO:0000256" key="6">
    <source>
        <dbReference type="ARBA" id="ARBA00022777"/>
    </source>
</evidence>
<evidence type="ECO:0000256" key="8">
    <source>
        <dbReference type="SAM" id="Phobius"/>
    </source>
</evidence>
<evidence type="ECO:0000256" key="3">
    <source>
        <dbReference type="ARBA" id="ARBA00012438"/>
    </source>
</evidence>
<dbReference type="PANTHER" id="PTHR45453">
    <property type="entry name" value="PHOSPHATE REGULON SENSOR PROTEIN PHOR"/>
    <property type="match status" value="1"/>
</dbReference>
<dbReference type="PROSITE" id="PS50109">
    <property type="entry name" value="HIS_KIN"/>
    <property type="match status" value="1"/>
</dbReference>
<keyword evidence="10" id="KW-0067">ATP-binding</keyword>
<dbReference type="GO" id="GO:0005524">
    <property type="term" value="F:ATP binding"/>
    <property type="evidence" value="ECO:0007669"/>
    <property type="project" value="UniProtKB-KW"/>
</dbReference>
<keyword evidence="7" id="KW-0902">Two-component regulatory system</keyword>
<dbReference type="Pfam" id="PF02518">
    <property type="entry name" value="HATPase_c"/>
    <property type="match status" value="1"/>
</dbReference>
<evidence type="ECO:0000313" key="10">
    <source>
        <dbReference type="EMBL" id="GAA6409945.1"/>
    </source>
</evidence>
<proteinExistence type="predicted"/>
<feature type="domain" description="Histidine kinase" evidence="9">
    <location>
        <begin position="245"/>
        <end position="464"/>
    </location>
</feature>
<dbReference type="SUPFAM" id="SSF55874">
    <property type="entry name" value="ATPase domain of HSP90 chaperone/DNA topoisomerase II/histidine kinase"/>
    <property type="match status" value="1"/>
</dbReference>
<reference evidence="10 11" key="1">
    <citation type="submission" date="2024-04" db="EMBL/GenBank/DDBJ databases">
        <title>Defined microbial consortia suppress multidrug-resistant proinflammatory Enterobacteriaceae via ecological control.</title>
        <authorList>
            <person name="Furuichi M."/>
            <person name="Kawaguchi T."/>
            <person name="Pust M."/>
            <person name="Yasuma K."/>
            <person name="Plichta D."/>
            <person name="Hasegawa N."/>
            <person name="Ohya T."/>
            <person name="Bhattarai S."/>
            <person name="Sasajima S."/>
            <person name="Aoto Y."/>
            <person name="Tuganbaev T."/>
            <person name="Yaginuma M."/>
            <person name="Ueda M."/>
            <person name="Okahashi N."/>
            <person name="Amafuji K."/>
            <person name="Kiridooshi Y."/>
            <person name="Sugita K."/>
            <person name="Strazar M."/>
            <person name="Skelly A."/>
            <person name="Suda W."/>
            <person name="Hattori M."/>
            <person name="Nakamoto N."/>
            <person name="Caballero S."/>
            <person name="Norman J."/>
            <person name="Olle B."/>
            <person name="Tanoue T."/>
            <person name="Arita M."/>
            <person name="Bucci V."/>
            <person name="Atarashi K."/>
            <person name="Xavier R."/>
            <person name="Honda K."/>
        </authorList>
    </citation>
    <scope>NUCLEOTIDE SEQUENCE [LARGE SCALE GENOMIC DNA]</scope>
    <source>
        <strain evidence="11">k04-0078-D8-1</strain>
    </source>
</reference>
<dbReference type="SMART" id="SM00387">
    <property type="entry name" value="HATPase_c"/>
    <property type="match status" value="1"/>
</dbReference>
<keyword evidence="8" id="KW-0472">Membrane</keyword>
<dbReference type="CDD" id="cd00075">
    <property type="entry name" value="HATPase"/>
    <property type="match status" value="1"/>
</dbReference>
<dbReference type="InterPro" id="IPR004358">
    <property type="entry name" value="Sig_transdc_His_kin-like_C"/>
</dbReference>
<dbReference type="EMBL" id="BAABYW010000001">
    <property type="protein sequence ID" value="GAA6409945.1"/>
    <property type="molecule type" value="Genomic_DNA"/>
</dbReference>
<dbReference type="EC" id="2.7.13.3" evidence="3"/>
<dbReference type="SUPFAM" id="SSF47384">
    <property type="entry name" value="Homodimeric domain of signal transducing histidine kinase"/>
    <property type="match status" value="1"/>
</dbReference>
<dbReference type="InterPro" id="IPR003594">
    <property type="entry name" value="HATPase_dom"/>
</dbReference>
<dbReference type="PANTHER" id="PTHR45453:SF1">
    <property type="entry name" value="PHOSPHATE REGULON SENSOR PROTEIN PHOR"/>
    <property type="match status" value="1"/>
</dbReference>
<evidence type="ECO:0000256" key="2">
    <source>
        <dbReference type="ARBA" id="ARBA00004370"/>
    </source>
</evidence>
<organism evidence="10 11">
    <name type="scientific">Blautia hominis</name>
    <dbReference type="NCBI Taxonomy" id="2025493"/>
    <lineage>
        <taxon>Bacteria</taxon>
        <taxon>Bacillati</taxon>
        <taxon>Bacillota</taxon>
        <taxon>Clostridia</taxon>
        <taxon>Lachnospirales</taxon>
        <taxon>Lachnospiraceae</taxon>
        <taxon>Blautia</taxon>
    </lineage>
</organism>
<comment type="catalytic activity">
    <reaction evidence="1">
        <text>ATP + protein L-histidine = ADP + protein N-phospho-L-histidine.</text>
        <dbReference type="EC" id="2.7.13.3"/>
    </reaction>
</comment>
<keyword evidence="8" id="KW-0812">Transmembrane</keyword>
<dbReference type="CDD" id="cd00082">
    <property type="entry name" value="HisKA"/>
    <property type="match status" value="1"/>
</dbReference>
<dbReference type="PRINTS" id="PR00344">
    <property type="entry name" value="BCTRLSENSOR"/>
</dbReference>
<dbReference type="RefSeq" id="WP_095176102.1">
    <property type="nucleotide sequence ID" value="NZ_BAABYW010000001.1"/>
</dbReference>
<dbReference type="InterPro" id="IPR036097">
    <property type="entry name" value="HisK_dim/P_sf"/>
</dbReference>
<accession>A0ABQ0BEP9</accession>
<keyword evidence="10" id="KW-0547">Nucleotide-binding</keyword>
<keyword evidence="4" id="KW-0597">Phosphoprotein</keyword>
<dbReference type="Gene3D" id="3.30.565.10">
    <property type="entry name" value="Histidine kinase-like ATPase, C-terminal domain"/>
    <property type="match status" value="1"/>
</dbReference>
<evidence type="ECO:0000256" key="5">
    <source>
        <dbReference type="ARBA" id="ARBA00022679"/>
    </source>
</evidence>
<feature type="transmembrane region" description="Helical" evidence="8">
    <location>
        <begin position="161"/>
        <end position="179"/>
    </location>
</feature>
<gene>
    <name evidence="10" type="ORF">K040078D81_40620</name>
</gene>
<dbReference type="Proteomes" id="UP001600943">
    <property type="component" value="Unassembled WGS sequence"/>
</dbReference>
<keyword evidence="11" id="KW-1185">Reference proteome</keyword>
<dbReference type="InterPro" id="IPR050351">
    <property type="entry name" value="BphY/WalK/GraS-like"/>
</dbReference>
<dbReference type="InterPro" id="IPR005467">
    <property type="entry name" value="His_kinase_dom"/>
</dbReference>
<sequence>MKSILKLIKRFIVTMLFSLVLLVFLNLFLLILISYKQAANHGAWSTADQVASALTGKDDGTYELSAQGEEALSRTKAWAVLVDNETGSILWNSSNLPEGIPTQYSAASIATAVRGYINDYPVASSGYGDDLLLLGFPKKSYWKLMYNTFDYDLIKNMPQTILLFLSCNLLFIFFVYLIVTSGVLRSVKPVIHGIEALPADRNVYVKEKGLLSDLAVSINKAAEKLRSQDYQLKKKETARANWIAGVSHDIRTPLSMVLGYASQIEENRNVPKRDRNKARIIRQQSLRMKNLVNDLNLASKLEYNVQPLHMDTVNLVPLVRQTAVDFLNLDLEGKFPIEWAAGEDMQNCYVKADKGLLSRAVSNLITNSQVHNPDGCTLFISVGKAGETCQIAVEDNGAGVTDEELERIRKAPHYMVCDRETGNQRHGLGLMLVRQIAEVHGGGMEVSHGERGGFRVVIRLPYGN</sequence>
<keyword evidence="5" id="KW-0808">Transferase</keyword>